<evidence type="ECO:0000313" key="2">
    <source>
        <dbReference type="Proteomes" id="UP000038045"/>
    </source>
</evidence>
<feature type="transmembrane region" description="Helical" evidence="1">
    <location>
        <begin position="81"/>
        <end position="98"/>
    </location>
</feature>
<keyword evidence="1" id="KW-0472">Membrane</keyword>
<sequence>MSMSGSMSSSMTSSMGSQLSTSASESIGAVHQTNLINYIDNKYLNHVRTTTCFISHCEVGIYLHHCTVTDQNIIIMKITDFAIVYYVKLVTNSGNFLIGKLQFNGNHYPLIMCPFNSWIVLLAMATFTLIVKAGYELLNSKNRYIMQPMFPIYDNMDKFICGHINYIDG</sequence>
<evidence type="ECO:0000256" key="1">
    <source>
        <dbReference type="SAM" id="Phobius"/>
    </source>
</evidence>
<organism evidence="2 3">
    <name type="scientific">Parastrongyloides trichosuri</name>
    <name type="common">Possum-specific nematode worm</name>
    <dbReference type="NCBI Taxonomy" id="131310"/>
    <lineage>
        <taxon>Eukaryota</taxon>
        <taxon>Metazoa</taxon>
        <taxon>Ecdysozoa</taxon>
        <taxon>Nematoda</taxon>
        <taxon>Chromadorea</taxon>
        <taxon>Rhabditida</taxon>
        <taxon>Tylenchina</taxon>
        <taxon>Panagrolaimomorpha</taxon>
        <taxon>Strongyloidoidea</taxon>
        <taxon>Strongyloididae</taxon>
        <taxon>Parastrongyloides</taxon>
    </lineage>
</organism>
<keyword evidence="2" id="KW-1185">Reference proteome</keyword>
<protein>
    <submittedName>
        <fullName evidence="3">Transmembrane domain-containing protein</fullName>
    </submittedName>
</protein>
<proteinExistence type="predicted"/>
<name>A0A0N5A4J0_PARTI</name>
<dbReference type="WBParaSite" id="PTRK_0001658125.1">
    <property type="protein sequence ID" value="PTRK_0001658125.1"/>
    <property type="gene ID" value="PTRK_0001658125"/>
</dbReference>
<keyword evidence="1" id="KW-1133">Transmembrane helix</keyword>
<keyword evidence="1" id="KW-0812">Transmembrane</keyword>
<accession>A0A0N5A4J0</accession>
<reference evidence="3" key="1">
    <citation type="submission" date="2017-02" db="UniProtKB">
        <authorList>
            <consortium name="WormBaseParasite"/>
        </authorList>
    </citation>
    <scope>IDENTIFICATION</scope>
</reference>
<dbReference type="AlphaFoldDB" id="A0A0N5A4J0"/>
<dbReference type="Proteomes" id="UP000038045">
    <property type="component" value="Unplaced"/>
</dbReference>
<evidence type="ECO:0000313" key="3">
    <source>
        <dbReference type="WBParaSite" id="PTRK_0001658125.1"/>
    </source>
</evidence>
<feature type="transmembrane region" description="Helical" evidence="1">
    <location>
        <begin position="118"/>
        <end position="138"/>
    </location>
</feature>